<dbReference type="InterPro" id="IPR001132">
    <property type="entry name" value="SMAD_dom_Dwarfin-type"/>
</dbReference>
<dbReference type="GO" id="GO:0006355">
    <property type="term" value="P:regulation of DNA-templated transcription"/>
    <property type="evidence" value="ECO:0007669"/>
    <property type="project" value="InterPro"/>
</dbReference>
<dbReference type="GO" id="GO:0050793">
    <property type="term" value="P:regulation of developmental process"/>
    <property type="evidence" value="ECO:0007669"/>
    <property type="project" value="UniProtKB-ARBA"/>
</dbReference>
<accession>A0A0N0PDF5</accession>
<feature type="domain" description="MH2" evidence="1">
    <location>
        <begin position="38"/>
        <end position="225"/>
    </location>
</feature>
<dbReference type="GO" id="GO:0051239">
    <property type="term" value="P:regulation of multicellular organismal process"/>
    <property type="evidence" value="ECO:0007669"/>
    <property type="project" value="UniProtKB-ARBA"/>
</dbReference>
<evidence type="ECO:0000313" key="2">
    <source>
        <dbReference type="EMBL" id="KPJ16491.1"/>
    </source>
</evidence>
<dbReference type="PANTHER" id="PTHR22742">
    <property type="entry name" value="EXPANSION, ISOFORM A-RELATED"/>
    <property type="match status" value="1"/>
</dbReference>
<dbReference type="PANTHER" id="PTHR22742:SF2">
    <property type="entry name" value="EXPANSION, ISOFORM A-RELATED"/>
    <property type="match status" value="1"/>
</dbReference>
<keyword evidence="3" id="KW-1185">Reference proteome</keyword>
<protein>
    <recommendedName>
        <fullName evidence="1">MH2 domain-containing protein</fullName>
    </recommendedName>
</protein>
<dbReference type="EMBL" id="KQ460226">
    <property type="protein sequence ID" value="KPJ16491.1"/>
    <property type="molecule type" value="Genomic_DNA"/>
</dbReference>
<evidence type="ECO:0000259" key="1">
    <source>
        <dbReference type="PROSITE" id="PS51076"/>
    </source>
</evidence>
<reference evidence="2 3" key="1">
    <citation type="journal article" date="2015" name="Nat. Commun.">
        <title>Outbred genome sequencing and CRISPR/Cas9 gene editing in butterflies.</title>
        <authorList>
            <person name="Li X."/>
            <person name="Fan D."/>
            <person name="Zhang W."/>
            <person name="Liu G."/>
            <person name="Zhang L."/>
            <person name="Zhao L."/>
            <person name="Fang X."/>
            <person name="Chen L."/>
            <person name="Dong Y."/>
            <person name="Chen Y."/>
            <person name="Ding Y."/>
            <person name="Zhao R."/>
            <person name="Feng M."/>
            <person name="Zhu Y."/>
            <person name="Feng Y."/>
            <person name="Jiang X."/>
            <person name="Zhu D."/>
            <person name="Xiang H."/>
            <person name="Feng X."/>
            <person name="Li S."/>
            <person name="Wang J."/>
            <person name="Zhang G."/>
            <person name="Kronforst M.R."/>
            <person name="Wang W."/>
        </authorList>
    </citation>
    <scope>NUCLEOTIDE SEQUENCE [LARGE SCALE GENOMIC DNA]</scope>
    <source>
        <strain evidence="2">Ya'a_city_454_Pm</strain>
        <tissue evidence="2">Whole body</tissue>
    </source>
</reference>
<evidence type="ECO:0000313" key="3">
    <source>
        <dbReference type="Proteomes" id="UP000053240"/>
    </source>
</evidence>
<dbReference type="Pfam" id="PF03166">
    <property type="entry name" value="MH2"/>
    <property type="match status" value="1"/>
</dbReference>
<dbReference type="InParanoid" id="A0A0N0PDF5"/>
<dbReference type="AlphaFoldDB" id="A0A0N0PDF5"/>
<name>A0A0N0PDF5_PAPMA</name>
<dbReference type="GO" id="GO:0009791">
    <property type="term" value="P:post-embryonic development"/>
    <property type="evidence" value="ECO:0007669"/>
    <property type="project" value="UniProtKB-ARBA"/>
</dbReference>
<proteinExistence type="predicted"/>
<dbReference type="PROSITE" id="PS51076">
    <property type="entry name" value="MH2"/>
    <property type="match status" value="1"/>
</dbReference>
<dbReference type="Proteomes" id="UP000053240">
    <property type="component" value="Unassembled WGS sequence"/>
</dbReference>
<sequence length="242" mass="27229">MDEGPPMGSKLVGADTIYIYEHIQEVLDKWTQIDDEIWAKVIVFEKNRRVAKAYARAPVLTINGSDDGFDGMRIGLCGFDNPLRDPKTEEVKKHVGQGVKIKMDDAGNILIRRYSKSSVFVKSTAATNNEETAIGQDILKLPGYSLEQEKIFKVNCFFFFRTYKSVNKPYVTLRLETQCLSAVAFVKSDADILECPIWVLVINVVAMDMLKSKLPPEVSHASSTAVLITIEWCFMHRDAGNE</sequence>
<dbReference type="Gene3D" id="2.60.200.10">
    <property type="match status" value="1"/>
</dbReference>
<dbReference type="SMART" id="SM00524">
    <property type="entry name" value="DWB"/>
    <property type="match status" value="1"/>
</dbReference>
<organism evidence="2 3">
    <name type="scientific">Papilio machaon</name>
    <name type="common">Old World swallowtail butterfly</name>
    <dbReference type="NCBI Taxonomy" id="76193"/>
    <lineage>
        <taxon>Eukaryota</taxon>
        <taxon>Metazoa</taxon>
        <taxon>Ecdysozoa</taxon>
        <taxon>Arthropoda</taxon>
        <taxon>Hexapoda</taxon>
        <taxon>Insecta</taxon>
        <taxon>Pterygota</taxon>
        <taxon>Neoptera</taxon>
        <taxon>Endopterygota</taxon>
        <taxon>Lepidoptera</taxon>
        <taxon>Glossata</taxon>
        <taxon>Ditrysia</taxon>
        <taxon>Papilionoidea</taxon>
        <taxon>Papilionidae</taxon>
        <taxon>Papilioninae</taxon>
        <taxon>Papilio</taxon>
    </lineage>
</organism>
<dbReference type="SUPFAM" id="SSF49879">
    <property type="entry name" value="SMAD/FHA domain"/>
    <property type="match status" value="1"/>
</dbReference>
<dbReference type="InterPro" id="IPR017855">
    <property type="entry name" value="SMAD-like_dom_sf"/>
</dbReference>
<dbReference type="InterPro" id="IPR008984">
    <property type="entry name" value="SMAD_FHA_dom_sf"/>
</dbReference>
<dbReference type="FunFam" id="2.60.200.10:FF:000006">
    <property type="entry name" value="Expansion, isoform A"/>
    <property type="match status" value="1"/>
</dbReference>
<gene>
    <name evidence="2" type="ORF">RR48_05570</name>
</gene>